<feature type="chain" id="PRO_5046262366" evidence="2">
    <location>
        <begin position="19"/>
        <end position="351"/>
    </location>
</feature>
<keyword evidence="1" id="KW-1133">Transmembrane helix</keyword>
<keyword evidence="1" id="KW-0472">Membrane</keyword>
<evidence type="ECO:0000256" key="2">
    <source>
        <dbReference type="SAM" id="SignalP"/>
    </source>
</evidence>
<gene>
    <name evidence="3" type="ORF">SLS63_004659</name>
</gene>
<name>A0ABR1PDH8_DIAER</name>
<keyword evidence="2" id="KW-0732">Signal</keyword>
<dbReference type="EMBL" id="JAKNSF020000017">
    <property type="protein sequence ID" value="KAK7733873.1"/>
    <property type="molecule type" value="Genomic_DNA"/>
</dbReference>
<evidence type="ECO:0000256" key="1">
    <source>
        <dbReference type="SAM" id="Phobius"/>
    </source>
</evidence>
<reference evidence="3 4" key="1">
    <citation type="submission" date="2024-02" db="EMBL/GenBank/DDBJ databases">
        <title>De novo assembly and annotation of 12 fungi associated with fruit tree decline syndrome in Ontario, Canada.</title>
        <authorList>
            <person name="Sulman M."/>
            <person name="Ellouze W."/>
            <person name="Ilyukhin E."/>
        </authorList>
    </citation>
    <scope>NUCLEOTIDE SEQUENCE [LARGE SCALE GENOMIC DNA]</scope>
    <source>
        <strain evidence="3 4">M169</strain>
    </source>
</reference>
<keyword evidence="4" id="KW-1185">Reference proteome</keyword>
<sequence length="351" mass="36636">MYTNIAITALVLAASVTASPTAVRQTSEPAVNAFPITLGWLAYSHGHEHVAWTPTRTTMGDACNPNTNATRTAVVQADNSGFPSNPLCGHEFALEGVTGLSLLCADTAENGDAASQVTAVATNGEKTHECVGIPLTIYGTSCGVGSSIWQEYAYSKHIYPQDRLSPYHKHNELVITKETSMILVTVFLPLAIVVLAVTTVLPDDFTPAAVTVTVTESMCMTGFAGDATPLSMANALANAADASAAASLIAGMMANGYRGDVAAPRPGTDKNNTTTVTAVASATNCPAVLTFDLTPALFSQALKKNGGFNKTGAINHNVNGTEAPHQRWSKGRNSLCFTSSSWVGTGFYASR</sequence>
<feature type="signal peptide" evidence="2">
    <location>
        <begin position="1"/>
        <end position="18"/>
    </location>
</feature>
<keyword evidence="1" id="KW-0812">Transmembrane</keyword>
<evidence type="ECO:0000313" key="4">
    <source>
        <dbReference type="Proteomes" id="UP001430848"/>
    </source>
</evidence>
<evidence type="ECO:0000313" key="3">
    <source>
        <dbReference type="EMBL" id="KAK7733873.1"/>
    </source>
</evidence>
<accession>A0ABR1PDH8</accession>
<proteinExistence type="predicted"/>
<feature type="transmembrane region" description="Helical" evidence="1">
    <location>
        <begin position="181"/>
        <end position="201"/>
    </location>
</feature>
<protein>
    <submittedName>
        <fullName evidence="3">Uncharacterized protein</fullName>
    </submittedName>
</protein>
<comment type="caution">
    <text evidence="3">The sequence shown here is derived from an EMBL/GenBank/DDBJ whole genome shotgun (WGS) entry which is preliminary data.</text>
</comment>
<organism evidence="3 4">
    <name type="scientific">Diaporthe eres</name>
    <name type="common">Phomopsis oblonga</name>
    <dbReference type="NCBI Taxonomy" id="83184"/>
    <lineage>
        <taxon>Eukaryota</taxon>
        <taxon>Fungi</taxon>
        <taxon>Dikarya</taxon>
        <taxon>Ascomycota</taxon>
        <taxon>Pezizomycotina</taxon>
        <taxon>Sordariomycetes</taxon>
        <taxon>Sordariomycetidae</taxon>
        <taxon>Diaporthales</taxon>
        <taxon>Diaporthaceae</taxon>
        <taxon>Diaporthe</taxon>
        <taxon>Diaporthe eres species complex</taxon>
    </lineage>
</organism>
<dbReference type="Proteomes" id="UP001430848">
    <property type="component" value="Unassembled WGS sequence"/>
</dbReference>